<dbReference type="AlphaFoldDB" id="A0AAV6I6R0"/>
<dbReference type="PANTHER" id="PTHR36329:SF1">
    <property type="entry name" value="TRANSMEMBRANE PROTEIN"/>
    <property type="match status" value="1"/>
</dbReference>
<keyword evidence="8" id="KW-0175">Coiled coil</keyword>
<proteinExistence type="inferred from homology"/>
<evidence type="ECO:0000256" key="10">
    <source>
        <dbReference type="SAM" id="Phobius"/>
    </source>
</evidence>
<evidence type="ECO:0000256" key="3">
    <source>
        <dbReference type="ARBA" id="ARBA00011196"/>
    </source>
</evidence>
<comment type="caution">
    <text evidence="12">The sequence shown here is derived from an EMBL/GenBank/DDBJ whole genome shotgun (WGS) entry which is preliminary data.</text>
</comment>
<evidence type="ECO:0000256" key="8">
    <source>
        <dbReference type="SAM" id="Coils"/>
    </source>
</evidence>
<evidence type="ECO:0000256" key="1">
    <source>
        <dbReference type="ARBA" id="ARBA00003847"/>
    </source>
</evidence>
<dbReference type="GO" id="GO:0046961">
    <property type="term" value="F:proton-transporting ATPase activity, rotational mechanism"/>
    <property type="evidence" value="ECO:0007669"/>
    <property type="project" value="InterPro"/>
</dbReference>
<evidence type="ECO:0000256" key="9">
    <source>
        <dbReference type="SAM" id="MobiDB-lite"/>
    </source>
</evidence>
<feature type="compositionally biased region" description="Basic and acidic residues" evidence="9">
    <location>
        <begin position="371"/>
        <end position="387"/>
    </location>
</feature>
<comment type="function">
    <text evidence="1">Catalytic subunit of the peripheral V1 complex of vacuolar ATPase (V-ATPase). V-ATPase is responsible for acidifying a variety of intracellular compartments in eukaryotic cells.</text>
</comment>
<feature type="transmembrane region" description="Helical" evidence="10">
    <location>
        <begin position="173"/>
        <end position="191"/>
    </location>
</feature>
<name>A0AAV6I6R0_9ERIC</name>
<evidence type="ECO:0000256" key="4">
    <source>
        <dbReference type="ARBA" id="ARBA00022448"/>
    </source>
</evidence>
<accession>A0AAV6I6R0</accession>
<feature type="domain" description="CHCH" evidence="11">
    <location>
        <begin position="700"/>
        <end position="734"/>
    </location>
</feature>
<dbReference type="InterPro" id="IPR005124">
    <property type="entry name" value="V-ATPase_G"/>
</dbReference>
<evidence type="ECO:0000256" key="6">
    <source>
        <dbReference type="ARBA" id="ARBA00023065"/>
    </source>
</evidence>
<feature type="transmembrane region" description="Helical" evidence="10">
    <location>
        <begin position="49"/>
        <end position="66"/>
    </location>
</feature>
<feature type="region of interest" description="Disordered" evidence="9">
    <location>
        <begin position="763"/>
        <end position="791"/>
    </location>
</feature>
<keyword evidence="4" id="KW-0813">Transport</keyword>
<feature type="transmembrane region" description="Helical" evidence="10">
    <location>
        <begin position="118"/>
        <end position="138"/>
    </location>
</feature>
<evidence type="ECO:0000259" key="11">
    <source>
        <dbReference type="Pfam" id="PF06747"/>
    </source>
</evidence>
<organism evidence="12 13">
    <name type="scientific">Rhododendron griersonianum</name>
    <dbReference type="NCBI Taxonomy" id="479676"/>
    <lineage>
        <taxon>Eukaryota</taxon>
        <taxon>Viridiplantae</taxon>
        <taxon>Streptophyta</taxon>
        <taxon>Embryophyta</taxon>
        <taxon>Tracheophyta</taxon>
        <taxon>Spermatophyta</taxon>
        <taxon>Magnoliopsida</taxon>
        <taxon>eudicotyledons</taxon>
        <taxon>Gunneridae</taxon>
        <taxon>Pentapetalae</taxon>
        <taxon>asterids</taxon>
        <taxon>Ericales</taxon>
        <taxon>Ericaceae</taxon>
        <taxon>Ericoideae</taxon>
        <taxon>Rhodoreae</taxon>
        <taxon>Rhododendron</taxon>
    </lineage>
</organism>
<gene>
    <name evidence="12" type="ORF">RHGRI_035315</name>
</gene>
<sequence>MKKMEGSESIDEAYRPLPCLYLAFTSIWFVSTFFWTFNTYKNRHFQLSMYLSACCYNLLSLVGHFYGLEQANKLQWTLAFVPLIKALQLTLSFLFWYSCFNLQTCSLWMSFGAYITGVLFQTASFVSFLLISHGYCIMCERLTVSERRTTAALGCAFYLTLVGYRASVPYSSILLLLNYSVSFYLIFHHIYRNLLVLREQLTFIEDEDVHLMHAAVYAKYVMFKKFQAAMQIIAVAETAICIDMSGSLENYWLRLLVRELAQLCIFLYIGWTFRSQDLAPHFSVMPTLKSKGQAKVPPVYSIEMDAATFKGFSSNEWHIGVYRNRGIKAKKISARVSKFTDLIQHVAANCLLHPLSAGRQQPDEISDNDLPTDRPEKLSRSASFREESGDEEEEVRWAQLLLLRRRIPVPARDGLRDSLTTASTSIRASTSRRLTRRLRCRRSRCSRLVEGLGLVLADWLALCWWRWVASFVIICKRIQNWAGLEEAHSVTGPKAQIRVPFFILLLPSRSASLENTQAAIEELKKKDYALFFCHIFGINFEIFPGGAFGGNRGARPVPPEKGVFPLDHMRLCDLEKKEYISCLKSAGHKSDKCRNFSKKYLECRMEKNLMAKQDMSELGFGREGDVEASEEKKEGMIGISCRSMESNRGQNGIQLLLAAEQEAQRIVNAARAGGAFGGNRGARPVPPEKGVFPLDHMRLCDLEKKEYISCLKSAGHNSDKCRNFSKKYLECRMEKLGKEKVAPVGTASCRAEGRNLMAKQDMSELGFGREGDVEASEEKKEGNDRMESNRGQNGIQLLLAAEQEAQRIVNAARAAKLARLKQAKEEAEKEIAEFRAQMDAQFQRKVSESSGDSGANVKRLEKETEGKIHHLKKEAGRISQDVVQMLLRQVTTVKN</sequence>
<comment type="subunit">
    <text evidence="3">V-ATPase is a heteromultimeric enzyme composed of a peripheral catalytic V1 complex (components A to H) attached to an integral membrane V0 proton pore complex (components: a, c, c', c'' and d).</text>
</comment>
<feature type="region of interest" description="Disordered" evidence="9">
    <location>
        <begin position="358"/>
        <end position="387"/>
    </location>
</feature>
<dbReference type="PANTHER" id="PTHR36329">
    <property type="entry name" value="TRANSMEMBRANE PROTEIN"/>
    <property type="match status" value="1"/>
</dbReference>
<keyword evidence="6" id="KW-0406">Ion transport</keyword>
<feature type="coiled-coil region" evidence="8">
    <location>
        <begin position="810"/>
        <end position="844"/>
    </location>
</feature>
<keyword evidence="10" id="KW-0812">Transmembrane</keyword>
<feature type="transmembrane region" description="Helical" evidence="10">
    <location>
        <begin position="20"/>
        <end position="37"/>
    </location>
</feature>
<dbReference type="PROSITE" id="PS51808">
    <property type="entry name" value="CHCH"/>
    <property type="match status" value="2"/>
</dbReference>
<dbReference type="Gene3D" id="1.20.5.2950">
    <property type="match status" value="1"/>
</dbReference>
<feature type="transmembrane region" description="Helical" evidence="10">
    <location>
        <begin position="78"/>
        <end position="98"/>
    </location>
</feature>
<keyword evidence="13" id="KW-1185">Reference proteome</keyword>
<dbReference type="InterPro" id="IPR010625">
    <property type="entry name" value="CHCH"/>
</dbReference>
<dbReference type="Pfam" id="PF06747">
    <property type="entry name" value="CHCH"/>
    <property type="match status" value="2"/>
</dbReference>
<evidence type="ECO:0000256" key="7">
    <source>
        <dbReference type="ARBA" id="ARBA00023157"/>
    </source>
</evidence>
<keyword evidence="10" id="KW-0472">Membrane</keyword>
<feature type="compositionally biased region" description="Basic and acidic residues" evidence="9">
    <location>
        <begin position="767"/>
        <end position="788"/>
    </location>
</feature>
<keyword evidence="10" id="KW-1133">Transmembrane helix</keyword>
<dbReference type="Gene3D" id="1.20.5.620">
    <property type="entry name" value="F1F0 ATP synthase subunit B, membrane domain"/>
    <property type="match status" value="1"/>
</dbReference>
<dbReference type="Proteomes" id="UP000823749">
    <property type="component" value="Chromosome 12"/>
</dbReference>
<evidence type="ECO:0000256" key="5">
    <source>
        <dbReference type="ARBA" id="ARBA00022781"/>
    </source>
</evidence>
<feature type="domain" description="CHCH" evidence="11">
    <location>
        <begin position="572"/>
        <end position="606"/>
    </location>
</feature>
<feature type="compositionally biased region" description="Basic and acidic residues" evidence="9">
    <location>
        <begin position="858"/>
        <end position="867"/>
    </location>
</feature>
<dbReference type="FunFam" id="1.20.5.2950:FF:000001">
    <property type="entry name" value="V-type proton ATPase subunit G"/>
    <property type="match status" value="1"/>
</dbReference>
<reference evidence="12" key="1">
    <citation type="submission" date="2020-08" db="EMBL/GenBank/DDBJ databases">
        <title>Plant Genome Project.</title>
        <authorList>
            <person name="Zhang R.-G."/>
        </authorList>
    </citation>
    <scope>NUCLEOTIDE SEQUENCE</scope>
    <source>
        <strain evidence="12">WSP0</strain>
        <tissue evidence="12">Leaf</tissue>
    </source>
</reference>
<protein>
    <recommendedName>
        <fullName evidence="11">CHCH domain-containing protein</fullName>
    </recommendedName>
</protein>
<keyword evidence="7" id="KW-1015">Disulfide bond</keyword>
<evidence type="ECO:0000313" key="12">
    <source>
        <dbReference type="EMBL" id="KAG5523465.1"/>
    </source>
</evidence>
<keyword evidence="5" id="KW-0375">Hydrogen ion transport</keyword>
<dbReference type="Pfam" id="PF03179">
    <property type="entry name" value="V-ATPase_G"/>
    <property type="match status" value="1"/>
</dbReference>
<comment type="similarity">
    <text evidence="2">Belongs to the V-ATPase G subunit family.</text>
</comment>
<dbReference type="EMBL" id="JACTNZ010000012">
    <property type="protein sequence ID" value="KAG5523465.1"/>
    <property type="molecule type" value="Genomic_DNA"/>
</dbReference>
<evidence type="ECO:0000313" key="13">
    <source>
        <dbReference type="Proteomes" id="UP000823749"/>
    </source>
</evidence>
<dbReference type="NCBIfam" id="TIGR01147">
    <property type="entry name" value="V_ATP_synt_G"/>
    <property type="match status" value="1"/>
</dbReference>
<dbReference type="GO" id="GO:0016471">
    <property type="term" value="C:vacuolar proton-transporting V-type ATPase complex"/>
    <property type="evidence" value="ECO:0007669"/>
    <property type="project" value="InterPro"/>
</dbReference>
<evidence type="ECO:0000256" key="2">
    <source>
        <dbReference type="ARBA" id="ARBA00010066"/>
    </source>
</evidence>
<feature type="region of interest" description="Disordered" evidence="9">
    <location>
        <begin position="844"/>
        <end position="867"/>
    </location>
</feature>